<dbReference type="GeneID" id="25727160"/>
<reference evidence="2 3" key="1">
    <citation type="journal article" date="2013" name="BMC Genomics">
        <title>Reconstruction of the lipid metabolism for the microalga Monoraphidium neglectum from its genome sequence reveals characteristics suitable for biofuel production.</title>
        <authorList>
            <person name="Bogen C."/>
            <person name="Al-Dilaimi A."/>
            <person name="Albersmeier A."/>
            <person name="Wichmann J."/>
            <person name="Grundmann M."/>
            <person name="Rupp O."/>
            <person name="Lauersen K.J."/>
            <person name="Blifernez-Klassen O."/>
            <person name="Kalinowski J."/>
            <person name="Goesmann A."/>
            <person name="Mussgnug J.H."/>
            <person name="Kruse O."/>
        </authorList>
    </citation>
    <scope>NUCLEOTIDE SEQUENCE [LARGE SCALE GENOMIC DNA]</scope>
    <source>
        <strain evidence="2 3">SAG 48.87</strain>
    </source>
</reference>
<organism evidence="2 3">
    <name type="scientific">Monoraphidium neglectum</name>
    <dbReference type="NCBI Taxonomy" id="145388"/>
    <lineage>
        <taxon>Eukaryota</taxon>
        <taxon>Viridiplantae</taxon>
        <taxon>Chlorophyta</taxon>
        <taxon>core chlorophytes</taxon>
        <taxon>Chlorophyceae</taxon>
        <taxon>CS clade</taxon>
        <taxon>Sphaeropleales</taxon>
        <taxon>Selenastraceae</taxon>
        <taxon>Monoraphidium</taxon>
    </lineage>
</organism>
<dbReference type="Proteomes" id="UP000054498">
    <property type="component" value="Unassembled WGS sequence"/>
</dbReference>
<feature type="compositionally biased region" description="Basic and acidic residues" evidence="1">
    <location>
        <begin position="38"/>
        <end position="52"/>
    </location>
</feature>
<feature type="non-terminal residue" evidence="2">
    <location>
        <position position="75"/>
    </location>
</feature>
<dbReference type="EMBL" id="KK102376">
    <property type="protein sequence ID" value="KIY97922.1"/>
    <property type="molecule type" value="Genomic_DNA"/>
</dbReference>
<evidence type="ECO:0000313" key="2">
    <source>
        <dbReference type="EMBL" id="KIY97922.1"/>
    </source>
</evidence>
<dbReference type="KEGG" id="mng:MNEG_10038"/>
<feature type="region of interest" description="Disordered" evidence="1">
    <location>
        <begin position="38"/>
        <end position="75"/>
    </location>
</feature>
<protein>
    <submittedName>
        <fullName evidence="2">Uncharacterized protein</fullName>
    </submittedName>
</protein>
<gene>
    <name evidence="2" type="ORF">MNEG_10038</name>
</gene>
<proteinExistence type="predicted"/>
<sequence>MAVLVTSRIGASLARASGARRAVRSVVPLNVRAFKDEAKKQDKAEVAKHEKPGAVAPQRQHLAPQQRVRSLFDEM</sequence>
<dbReference type="RefSeq" id="XP_013896942.1">
    <property type="nucleotide sequence ID" value="XM_014041488.1"/>
</dbReference>
<evidence type="ECO:0000313" key="3">
    <source>
        <dbReference type="Proteomes" id="UP000054498"/>
    </source>
</evidence>
<accession>A0A0D2JEB9</accession>
<name>A0A0D2JEB9_9CHLO</name>
<keyword evidence="3" id="KW-1185">Reference proteome</keyword>
<dbReference type="AlphaFoldDB" id="A0A0D2JEB9"/>
<evidence type="ECO:0000256" key="1">
    <source>
        <dbReference type="SAM" id="MobiDB-lite"/>
    </source>
</evidence>